<organism evidence="1 2">
    <name type="scientific">Flavobacterium croceum DSM 17960</name>
    <dbReference type="NCBI Taxonomy" id="1121886"/>
    <lineage>
        <taxon>Bacteria</taxon>
        <taxon>Pseudomonadati</taxon>
        <taxon>Bacteroidota</taxon>
        <taxon>Flavobacteriia</taxon>
        <taxon>Flavobacteriales</taxon>
        <taxon>Flavobacteriaceae</taxon>
        <taxon>Flavobacterium</taxon>
    </lineage>
</organism>
<accession>A0A2S4N5R3</accession>
<gene>
    <name evidence="1" type="ORF">Q361_11561</name>
</gene>
<protein>
    <submittedName>
        <fullName evidence="1">Uncharacterized protein</fullName>
    </submittedName>
</protein>
<sequence>MAKLLGDIKFTGKIDGLSFYELNGKIVVRKTGGFDGKKIKEDPKFDKVRQNSTEFGHCAKVGRALRLSLGGATKKLKEPYLHNKIVSLLRNAVKLDTLNERGQRNIGDALKNTEAKKMFQGFELSATYKCSDFINAKYNLIPEVPVKLDIQIQNFLVPTPNHIMRIRYYWIALNLETLESKTTMSGALELTAQTIKNQSNTISFINTEIDSTKNYFLIEEFWYDNADKNAPATEQRGIRIIGVI</sequence>
<reference evidence="1 2" key="1">
    <citation type="submission" date="2018-01" db="EMBL/GenBank/DDBJ databases">
        <title>Genomic Encyclopedia of Type Strains, Phase I: the one thousand microbial genomes (KMG-I) project.</title>
        <authorList>
            <person name="Goeker M."/>
        </authorList>
    </citation>
    <scope>NUCLEOTIDE SEQUENCE [LARGE SCALE GENOMIC DNA]</scope>
    <source>
        <strain evidence="1 2">DSM 17960</strain>
    </source>
</reference>
<dbReference type="Proteomes" id="UP000237056">
    <property type="component" value="Unassembled WGS sequence"/>
</dbReference>
<proteinExistence type="predicted"/>
<name>A0A2S4N5R3_9FLAO</name>
<dbReference type="EMBL" id="PQNY01000015">
    <property type="protein sequence ID" value="POS01054.1"/>
    <property type="molecule type" value="Genomic_DNA"/>
</dbReference>
<dbReference type="AlphaFoldDB" id="A0A2S4N5R3"/>
<evidence type="ECO:0000313" key="1">
    <source>
        <dbReference type="EMBL" id="POS01054.1"/>
    </source>
</evidence>
<comment type="caution">
    <text evidence="1">The sequence shown here is derived from an EMBL/GenBank/DDBJ whole genome shotgun (WGS) entry which is preliminary data.</text>
</comment>
<keyword evidence="2" id="KW-1185">Reference proteome</keyword>
<dbReference type="OrthoDB" id="645138at2"/>
<evidence type="ECO:0000313" key="2">
    <source>
        <dbReference type="Proteomes" id="UP000237056"/>
    </source>
</evidence>
<dbReference type="RefSeq" id="WP_103726807.1">
    <property type="nucleotide sequence ID" value="NZ_PQNY01000015.1"/>
</dbReference>